<dbReference type="EMBL" id="LSUQ01000059">
    <property type="protein sequence ID" value="OAG92867.1"/>
    <property type="molecule type" value="Genomic_DNA"/>
</dbReference>
<accession>A0A853K835</accession>
<proteinExistence type="predicted"/>
<sequence>MAKPCPNFLTALEPLLNHPILIPGEDALDIRDQFLILIVQVVDALWRDNKGVRLLKGLLYPRPILFVAATEPVIVHDHDGVIEIILDVLQQPFELGTEIDTVGTANLPVNDIAPVVFSNEIGKRGFVFEEDIFFIARVVPAFAQIHSHLINFLLLHVVSPRLSGYSTDVQLGSGLRMKSTAGDGRHFTLHVRYGVLV</sequence>
<evidence type="ECO:0000313" key="2">
    <source>
        <dbReference type="Proteomes" id="UP000077421"/>
    </source>
</evidence>
<name>A0A853K835_9BACL</name>
<protein>
    <submittedName>
        <fullName evidence="1">Uncharacterized protein</fullName>
    </submittedName>
</protein>
<dbReference type="AlphaFoldDB" id="A0A853K835"/>
<reference evidence="1 2" key="1">
    <citation type="submission" date="2016-02" db="EMBL/GenBank/DDBJ databases">
        <title>Draft genome sequence of Acidibacillus ferrooxidans SLC66.</title>
        <authorList>
            <person name="Oliveira G."/>
            <person name="Nancucheo I."/>
            <person name="Dall'Agnol H."/>
            <person name="Johnson B."/>
            <person name="Oliveira R."/>
            <person name="Nunes G.L."/>
            <person name="Tzotzos G."/>
            <person name="Orellana S.C."/>
            <person name="Salim A.C."/>
            <person name="Araujo F.M."/>
        </authorList>
    </citation>
    <scope>NUCLEOTIDE SEQUENCE [LARGE SCALE GENOMIC DNA]</scope>
    <source>
        <strain evidence="1 2">SLC66</strain>
    </source>
</reference>
<evidence type="ECO:0000313" key="1">
    <source>
        <dbReference type="EMBL" id="OAG92867.1"/>
    </source>
</evidence>
<gene>
    <name evidence="1" type="ORF">AYW79_13080</name>
</gene>
<organism evidence="1 2">
    <name type="scientific">Ferroacidibacillus organovorans</name>
    <dbReference type="NCBI Taxonomy" id="1765683"/>
    <lineage>
        <taxon>Bacteria</taxon>
        <taxon>Bacillati</taxon>
        <taxon>Bacillota</taxon>
        <taxon>Bacilli</taxon>
        <taxon>Bacillales</taxon>
        <taxon>Alicyclobacillaceae</taxon>
        <taxon>Ferroacidibacillus</taxon>
    </lineage>
</organism>
<dbReference type="Proteomes" id="UP000077421">
    <property type="component" value="Unassembled WGS sequence"/>
</dbReference>
<comment type="caution">
    <text evidence="1">The sequence shown here is derived from an EMBL/GenBank/DDBJ whole genome shotgun (WGS) entry which is preliminary data.</text>
</comment>